<dbReference type="PANTHER" id="PTHR37833:SF1">
    <property type="entry name" value="SIGNAL PEPTIDE PROTEIN"/>
    <property type="match status" value="1"/>
</dbReference>
<reference evidence="1 2" key="1">
    <citation type="submission" date="2018-08" db="EMBL/GenBank/DDBJ databases">
        <title>Genome analysis of the thermophilic bacterium of the candidate phylum Aminicenantes from deep subsurface aquifer revealed its physiology and ecological role.</title>
        <authorList>
            <person name="Kadnikov V.V."/>
            <person name="Mardanov A.V."/>
            <person name="Beletsky A.V."/>
            <person name="Karnachuk O.V."/>
            <person name="Ravin N.V."/>
        </authorList>
    </citation>
    <scope>NUCLEOTIDE SEQUENCE [LARGE SCALE GENOMIC DNA]</scope>
    <source>
        <strain evidence="1">BY38</strain>
    </source>
</reference>
<evidence type="ECO:0000313" key="1">
    <source>
        <dbReference type="EMBL" id="RFT16890.1"/>
    </source>
</evidence>
<evidence type="ECO:0008006" key="3">
    <source>
        <dbReference type="Google" id="ProtNLM"/>
    </source>
</evidence>
<sequence length="264" mass="28985">MDGGKAVGMVIFVLLLAWMTTGLAHSAPVQAGAPKVEFKETSRDFGRIKQGEVVSHEFTFRNSGKGILVVKNVSTSCGCTAALVSQKELSPGQEGKIKVSFDSRGYAGKVIKYIYLESNDPSRPRQELTITAEVETGPAPRIELEPYNLDLGLALEGEASEAVIKVKNSGQLELVFDIDNPGFTFMVGNKVIGFPYKVPAGKEIMLRALVPVREGRTGTQREYVLIKSNDPARPSLSVFISRYVVTREELRRLFEKYGKELGIK</sequence>
<dbReference type="Pfam" id="PF07610">
    <property type="entry name" value="DUF1573"/>
    <property type="match status" value="1"/>
</dbReference>
<organism evidence="1 2">
    <name type="scientific">Candidatus Saccharicenans subterraneus</name>
    <dbReference type="NCBI Taxonomy" id="2508984"/>
    <lineage>
        <taxon>Bacteria</taxon>
        <taxon>Candidatus Aminicenantota</taxon>
        <taxon>Candidatus Aminicenantia</taxon>
        <taxon>Candidatus Aminicenantales</taxon>
        <taxon>Candidatus Saccharicenantaceae</taxon>
        <taxon>Candidatus Saccharicenans</taxon>
    </lineage>
</organism>
<dbReference type="Proteomes" id="UP000257323">
    <property type="component" value="Unassembled WGS sequence"/>
</dbReference>
<evidence type="ECO:0000313" key="2">
    <source>
        <dbReference type="Proteomes" id="UP000257323"/>
    </source>
</evidence>
<accession>A0A3E2BQ33</accession>
<gene>
    <name evidence="1" type="ORF">OP8BY_0832</name>
</gene>
<dbReference type="Gene3D" id="2.60.40.10">
    <property type="entry name" value="Immunoglobulins"/>
    <property type="match status" value="1"/>
</dbReference>
<name>A0A3E2BQ33_9BACT</name>
<dbReference type="PANTHER" id="PTHR37833">
    <property type="entry name" value="LIPOPROTEIN-RELATED"/>
    <property type="match status" value="1"/>
</dbReference>
<dbReference type="EMBL" id="QUAH01000001">
    <property type="protein sequence ID" value="RFT16890.1"/>
    <property type="molecule type" value="Genomic_DNA"/>
</dbReference>
<dbReference type="AlphaFoldDB" id="A0A3E2BQ33"/>
<protein>
    <recommendedName>
        <fullName evidence="3">DUF1573 domain-containing protein</fullName>
    </recommendedName>
</protein>
<dbReference type="InterPro" id="IPR013783">
    <property type="entry name" value="Ig-like_fold"/>
</dbReference>
<dbReference type="InterPro" id="IPR011467">
    <property type="entry name" value="DUF1573"/>
</dbReference>
<proteinExistence type="predicted"/>
<comment type="caution">
    <text evidence="1">The sequence shown here is derived from an EMBL/GenBank/DDBJ whole genome shotgun (WGS) entry which is preliminary data.</text>
</comment>